<dbReference type="PROSITE" id="PS00211">
    <property type="entry name" value="ABC_TRANSPORTER_1"/>
    <property type="match status" value="2"/>
</dbReference>
<dbReference type="CDD" id="cd03263">
    <property type="entry name" value="ABC_subfamily_A"/>
    <property type="match status" value="2"/>
</dbReference>
<comment type="subcellular location">
    <subcellularLocation>
        <location evidence="1">Membrane</location>
        <topology evidence="1">Multi-pass membrane protein</topology>
    </subcellularLocation>
</comment>
<comment type="caution">
    <text evidence="12">The sequence shown here is derived from an EMBL/GenBank/DDBJ whole genome shotgun (WGS) entry which is preliminary data.</text>
</comment>
<dbReference type="EMBL" id="JAFIQS010000001">
    <property type="protein sequence ID" value="KAG5173600.1"/>
    <property type="molecule type" value="Genomic_DNA"/>
</dbReference>
<dbReference type="GO" id="GO:0005524">
    <property type="term" value="F:ATP binding"/>
    <property type="evidence" value="ECO:0007669"/>
    <property type="project" value="UniProtKB-KW"/>
</dbReference>
<dbReference type="Pfam" id="PF00005">
    <property type="entry name" value="ABC_tran"/>
    <property type="match status" value="2"/>
</dbReference>
<reference evidence="12" key="1">
    <citation type="submission" date="2021-02" db="EMBL/GenBank/DDBJ databases">
        <title>Psilocybe cubensis genome.</title>
        <authorList>
            <person name="Mckernan K.J."/>
            <person name="Crawford S."/>
            <person name="Trippe A."/>
            <person name="Kane L.T."/>
            <person name="Mclaughlin S."/>
        </authorList>
    </citation>
    <scope>NUCLEOTIDE SEQUENCE [LARGE SCALE GENOMIC DNA]</scope>
    <source>
        <strain evidence="12">MGC-MH-2018</strain>
    </source>
</reference>
<keyword evidence="7" id="KW-0067">ATP-binding</keyword>
<dbReference type="Gene3D" id="3.40.50.300">
    <property type="entry name" value="P-loop containing nucleotide triphosphate hydrolases"/>
    <property type="match status" value="2"/>
</dbReference>
<dbReference type="GO" id="GO:0016020">
    <property type="term" value="C:membrane"/>
    <property type="evidence" value="ECO:0007669"/>
    <property type="project" value="UniProtKB-SubCell"/>
</dbReference>
<comment type="similarity">
    <text evidence="2">Belongs to the ABC transporter superfamily. ABCA family.</text>
</comment>
<evidence type="ECO:0000256" key="3">
    <source>
        <dbReference type="ARBA" id="ARBA00022448"/>
    </source>
</evidence>
<dbReference type="InterPro" id="IPR026082">
    <property type="entry name" value="ABCA"/>
</dbReference>
<keyword evidence="5" id="KW-0677">Repeat</keyword>
<dbReference type="SMART" id="SM00382">
    <property type="entry name" value="AAA"/>
    <property type="match status" value="2"/>
</dbReference>
<evidence type="ECO:0000256" key="8">
    <source>
        <dbReference type="ARBA" id="ARBA00022989"/>
    </source>
</evidence>
<keyword evidence="6" id="KW-0547">Nucleotide-binding</keyword>
<dbReference type="PANTHER" id="PTHR19229">
    <property type="entry name" value="ATP-BINDING CASSETTE TRANSPORTER SUBFAMILY A ABCA"/>
    <property type="match status" value="1"/>
</dbReference>
<evidence type="ECO:0000256" key="6">
    <source>
        <dbReference type="ARBA" id="ARBA00022741"/>
    </source>
</evidence>
<evidence type="ECO:0000256" key="2">
    <source>
        <dbReference type="ARBA" id="ARBA00008869"/>
    </source>
</evidence>
<dbReference type="GO" id="GO:0016887">
    <property type="term" value="F:ATP hydrolysis activity"/>
    <property type="evidence" value="ECO:0007669"/>
    <property type="project" value="InterPro"/>
</dbReference>
<feature type="transmembrane region" description="Helical" evidence="10">
    <location>
        <begin position="278"/>
        <end position="298"/>
    </location>
</feature>
<name>A0A8H8CQ67_PSICU</name>
<feature type="transmembrane region" description="Helical" evidence="10">
    <location>
        <begin position="310"/>
        <end position="330"/>
    </location>
</feature>
<evidence type="ECO:0000256" key="7">
    <source>
        <dbReference type="ARBA" id="ARBA00022840"/>
    </source>
</evidence>
<dbReference type="Pfam" id="PF12698">
    <property type="entry name" value="ABC2_membrane_3"/>
    <property type="match status" value="1"/>
</dbReference>
<feature type="transmembrane region" description="Helical" evidence="10">
    <location>
        <begin position="369"/>
        <end position="387"/>
    </location>
</feature>
<proteinExistence type="inferred from homology"/>
<evidence type="ECO:0000313" key="12">
    <source>
        <dbReference type="EMBL" id="KAG5173600.1"/>
    </source>
</evidence>
<dbReference type="InterPro" id="IPR003439">
    <property type="entry name" value="ABC_transporter-like_ATP-bd"/>
</dbReference>
<feature type="transmembrane region" description="Helical" evidence="10">
    <location>
        <begin position="407"/>
        <end position="431"/>
    </location>
</feature>
<evidence type="ECO:0000256" key="5">
    <source>
        <dbReference type="ARBA" id="ARBA00022737"/>
    </source>
</evidence>
<evidence type="ECO:0000256" key="10">
    <source>
        <dbReference type="SAM" id="Phobius"/>
    </source>
</evidence>
<dbReference type="GO" id="GO:0005319">
    <property type="term" value="F:lipid transporter activity"/>
    <property type="evidence" value="ECO:0007669"/>
    <property type="project" value="TreeGrafter"/>
</dbReference>
<dbReference type="GO" id="GO:0140359">
    <property type="term" value="F:ABC-type transporter activity"/>
    <property type="evidence" value="ECO:0007669"/>
    <property type="project" value="InterPro"/>
</dbReference>
<feature type="transmembrane region" description="Helical" evidence="10">
    <location>
        <begin position="859"/>
        <end position="880"/>
    </location>
</feature>
<sequence length="1629" mass="179213">MAFLRLLWLQLRALIWKNWIVLSRHWITTLLRCLILPVGYGIFLGYAQLFFHRFNNYGVQGPAEILPLQRQYENQGVFLWADETNGTSNPSPTDIISRITADFTPKQLSMVRRLDTMDDIRQSCPQNFNGLSSCFAGVGFSDSFALDASAPAVFQAIVNYTIFADAGLSYIELTNHGSDFEKRILPLQWALDKAIIELRTGIRQATPMEWPYSNYTNEDQSTRYRLSYIRGIREIIALAFFLCFVGVSYQIPGSVASERALLITSHMKAMGLLDSARILSWHISISLTYLPAWTAVAITWKFLIFIKTSIVLIIFLHILLGLVLASWSFITAAPFSTSPQLAAIISTFLAIIFALLGLVLDINRTAPMVVFAVIFPPSFYIFALKAICGYENHQTAVDVLKGDPDRGIIVLPMLCAAIVNIFLWPYLAVLLERRLHDVHQQTSRRQSHVKLPWAFWGKRTLKEQETELATVTPQVPDNVAFSIRNLSKVYKAWKFFGPKNEVTAVMDLSLDVPKTGIYVMLGSNGAGKSTTLSVVAGLSSISSGSVLFEGGHHRPPRGVMGIVPQKNVLFPELTCLQTLRVWKSVKWSETSEHDEDIEQLLRDCDLGAKINANAATLSGGQKRKLQLAIGLLGGSKIVLVDECTSGVDPLSRRAIWKTMLRFREDRAIIFTTHFLDEADLLADYIAILAPPGKVVASGSPVTLKREFGQGYSVHVSIDISKAEYPSEVTDGILDSIQEIVPQACSSTISPQLVCYHLKTRDANTVTRVLDVLDNAKTLGTISSYDLMGTTIEDVFLNVMNENQVSGKLSLNSSTADTLTEPVEKVSDLTMDLPSGRQVSPFRQAITIFHKRTLIAKRSWLTPLLTVLVAVAGSCIPLLMINGREQSCTPPLGDIVPPTPLYLPNSPLLLTMANKSATDGLYASPPGIVSTLGRSTDVLSVTYLPDYASFQDYTNDRNMSLGGIYINQTTGESTVAWEATAPGYKALTTLNLASNILLNDALNSTGGAASLPSLIQGQYIMFNKLTAATLFYLKWIFFFGAVMAVYPAFSALYVSRERASSVQAMQFSNGLCNPIGLWLGHLMFDTIISTLLSTIIVIVFALVSDQFRGLGYLWLIFFLYGITANLFAYCLSFLVSSPLAAFALVAGYQFVTFILYLTAYMAIFTFAPILKSSRLVTIVHFSTSFISPVTSITRAALVSVNMFSLGCRGTNFAGTRYLLSLTKLGGPILYLVLYAIGLFSILVWLGSGSISLASLRKRPRPRSKASHILSLPSKKIDADEKGSSVSSTSLLEVSGVSKKFKHKSVTDDVNISVERDTIYALLGPNGAGKTTTFNMIRGDISPDAGDVFIDGHSVLHHPRLARLALGVCPQFTAIDSQLTVREHLVIYGRLKGLKWGRELDESVNMILQGTSLHMYADRMANKLSGGNQRKLSLAIALLGNPSVVLIDEFSSGVDPKMKREMWETLRKVSSGKAILITTHSMEEASALANCVGILAKRILAVGTTASLSERYPVYEVHFSCRTREDVVKARSIMAQIPGATMADDVATRFEVPMSSIDSTSEDGSIISINDGRGCSLAKLFGVLSSHDDGSSEYTVEKASLESVFLKVIKENNVKEEDKDRTRKKTWWKCC</sequence>
<dbReference type="PROSITE" id="PS50893">
    <property type="entry name" value="ABC_TRANSPORTER_2"/>
    <property type="match status" value="2"/>
</dbReference>
<dbReference type="PANTHER" id="PTHR19229:SF36">
    <property type="entry name" value="ATP-BINDING CASSETTE SUB-FAMILY A MEMBER 2"/>
    <property type="match status" value="1"/>
</dbReference>
<feature type="transmembrane region" description="Helical" evidence="10">
    <location>
        <begin position="29"/>
        <end position="51"/>
    </location>
</feature>
<feature type="domain" description="ABC transporter" evidence="11">
    <location>
        <begin position="1290"/>
        <end position="1519"/>
    </location>
</feature>
<accession>A0A8H8CQ67</accession>
<feature type="transmembrane region" description="Helical" evidence="10">
    <location>
        <begin position="1141"/>
        <end position="1166"/>
    </location>
</feature>
<evidence type="ECO:0000256" key="4">
    <source>
        <dbReference type="ARBA" id="ARBA00022692"/>
    </source>
</evidence>
<dbReference type="InterPro" id="IPR017871">
    <property type="entry name" value="ABC_transporter-like_CS"/>
</dbReference>
<dbReference type="InterPro" id="IPR013525">
    <property type="entry name" value="ABC2_TM"/>
</dbReference>
<evidence type="ECO:0000256" key="9">
    <source>
        <dbReference type="ARBA" id="ARBA00023136"/>
    </source>
</evidence>
<feature type="transmembrane region" description="Helical" evidence="10">
    <location>
        <begin position="1111"/>
        <end position="1134"/>
    </location>
</feature>
<keyword evidence="8 10" id="KW-1133">Transmembrane helix</keyword>
<evidence type="ECO:0000259" key="11">
    <source>
        <dbReference type="PROSITE" id="PS50893"/>
    </source>
</evidence>
<feature type="transmembrane region" description="Helical" evidence="10">
    <location>
        <begin position="231"/>
        <end position="251"/>
    </location>
</feature>
<organism evidence="12">
    <name type="scientific">Psilocybe cubensis</name>
    <name type="common">Psychedelic mushroom</name>
    <name type="synonym">Stropharia cubensis</name>
    <dbReference type="NCBI Taxonomy" id="181762"/>
    <lineage>
        <taxon>Eukaryota</taxon>
        <taxon>Fungi</taxon>
        <taxon>Dikarya</taxon>
        <taxon>Basidiomycota</taxon>
        <taxon>Agaricomycotina</taxon>
        <taxon>Agaricomycetes</taxon>
        <taxon>Agaricomycetidae</taxon>
        <taxon>Agaricales</taxon>
        <taxon>Agaricineae</taxon>
        <taxon>Strophariaceae</taxon>
        <taxon>Psilocybe</taxon>
    </lineage>
</organism>
<dbReference type="InterPro" id="IPR027417">
    <property type="entry name" value="P-loop_NTPase"/>
</dbReference>
<evidence type="ECO:0000256" key="1">
    <source>
        <dbReference type="ARBA" id="ARBA00004141"/>
    </source>
</evidence>
<feature type="transmembrane region" description="Helical" evidence="10">
    <location>
        <begin position="1227"/>
        <end position="1254"/>
    </location>
</feature>
<dbReference type="SUPFAM" id="SSF52540">
    <property type="entry name" value="P-loop containing nucleoside triphosphate hydrolases"/>
    <property type="match status" value="2"/>
</dbReference>
<keyword evidence="4 10" id="KW-0812">Transmembrane</keyword>
<gene>
    <name evidence="12" type="ORF">JR316_000257</name>
</gene>
<dbReference type="InterPro" id="IPR003593">
    <property type="entry name" value="AAA+_ATPase"/>
</dbReference>
<feature type="domain" description="ABC transporter" evidence="11">
    <location>
        <begin position="481"/>
        <end position="715"/>
    </location>
</feature>
<feature type="transmembrane region" description="Helical" evidence="10">
    <location>
        <begin position="1074"/>
        <end position="1099"/>
    </location>
</feature>
<protein>
    <recommendedName>
        <fullName evidence="11">ABC transporter domain-containing protein</fullName>
    </recommendedName>
</protein>
<feature type="transmembrane region" description="Helical" evidence="10">
    <location>
        <begin position="342"/>
        <end position="362"/>
    </location>
</feature>
<keyword evidence="9 10" id="KW-0472">Membrane</keyword>
<keyword evidence="3" id="KW-0813">Transport</keyword>
<feature type="transmembrane region" description="Helical" evidence="10">
    <location>
        <begin position="1031"/>
        <end position="1053"/>
    </location>
</feature>